<evidence type="ECO:0000313" key="6">
    <source>
        <dbReference type="Proteomes" id="UP001642360"/>
    </source>
</evidence>
<reference evidence="5 6" key="1">
    <citation type="submission" date="2024-02" db="EMBL/GenBank/DDBJ databases">
        <authorList>
            <person name="Vignale AGUSTIN F."/>
            <person name="Sosa J E."/>
            <person name="Modenutti C."/>
        </authorList>
    </citation>
    <scope>NUCLEOTIDE SEQUENCE [LARGE SCALE GENOMIC DNA]</scope>
</reference>
<dbReference type="Proteomes" id="UP001642360">
    <property type="component" value="Unassembled WGS sequence"/>
</dbReference>
<evidence type="ECO:0000256" key="1">
    <source>
        <dbReference type="SAM" id="Coils"/>
    </source>
</evidence>
<evidence type="ECO:0000313" key="5">
    <source>
        <dbReference type="EMBL" id="CAK9173254.1"/>
    </source>
</evidence>
<dbReference type="Pfam" id="PF14389">
    <property type="entry name" value="Lzipper-MIP1"/>
    <property type="match status" value="1"/>
</dbReference>
<accession>A0ABC8TVY0</accession>
<dbReference type="Pfam" id="PF04784">
    <property type="entry name" value="DUF547"/>
    <property type="match status" value="1"/>
</dbReference>
<name>A0ABC8TVY0_9AQUA</name>
<evidence type="ECO:0000259" key="4">
    <source>
        <dbReference type="Pfam" id="PF14389"/>
    </source>
</evidence>
<organism evidence="5 6">
    <name type="scientific">Ilex paraguariensis</name>
    <name type="common">yerba mate</name>
    <dbReference type="NCBI Taxonomy" id="185542"/>
    <lineage>
        <taxon>Eukaryota</taxon>
        <taxon>Viridiplantae</taxon>
        <taxon>Streptophyta</taxon>
        <taxon>Embryophyta</taxon>
        <taxon>Tracheophyta</taxon>
        <taxon>Spermatophyta</taxon>
        <taxon>Magnoliopsida</taxon>
        <taxon>eudicotyledons</taxon>
        <taxon>Gunneridae</taxon>
        <taxon>Pentapetalae</taxon>
        <taxon>asterids</taxon>
        <taxon>campanulids</taxon>
        <taxon>Aquifoliales</taxon>
        <taxon>Aquifoliaceae</taxon>
        <taxon>Ilex</taxon>
    </lineage>
</organism>
<evidence type="ECO:0000259" key="3">
    <source>
        <dbReference type="Pfam" id="PF04784"/>
    </source>
</evidence>
<feature type="region of interest" description="Disordered" evidence="2">
    <location>
        <begin position="1"/>
        <end position="42"/>
    </location>
</feature>
<feature type="domain" description="DUF547" evidence="3">
    <location>
        <begin position="376"/>
        <end position="514"/>
    </location>
</feature>
<dbReference type="InterPro" id="IPR025757">
    <property type="entry name" value="MIP1_Leuzipper"/>
</dbReference>
<feature type="coiled-coil region" evidence="1">
    <location>
        <begin position="92"/>
        <end position="158"/>
    </location>
</feature>
<feature type="domain" description="Ternary complex factor MIP1 leucine-zipper" evidence="4">
    <location>
        <begin position="89"/>
        <end position="168"/>
    </location>
</feature>
<gene>
    <name evidence="5" type="ORF">ILEXP_LOCUS42992</name>
</gene>
<proteinExistence type="predicted"/>
<feature type="compositionally biased region" description="Basic residues" evidence="2">
    <location>
        <begin position="25"/>
        <end position="35"/>
    </location>
</feature>
<keyword evidence="1" id="KW-0175">Coiled coil</keyword>
<feature type="region of interest" description="Disordered" evidence="2">
    <location>
        <begin position="171"/>
        <end position="196"/>
    </location>
</feature>
<dbReference type="EMBL" id="CAUOFW020006168">
    <property type="protein sequence ID" value="CAK9173254.1"/>
    <property type="molecule type" value="Genomic_DNA"/>
</dbReference>
<dbReference type="PANTHER" id="PTHR23054">
    <property type="entry name" value="TERNARY COMPLEX FACTOR MIP1, LEUCINE-ZIPPER-RELATED"/>
    <property type="match status" value="1"/>
</dbReference>
<evidence type="ECO:0008006" key="7">
    <source>
        <dbReference type="Google" id="ProtNLM"/>
    </source>
</evidence>
<protein>
    <recommendedName>
        <fullName evidence="7">Electron transporter</fullName>
    </recommendedName>
</protein>
<dbReference type="InterPro" id="IPR006869">
    <property type="entry name" value="DUF547"/>
</dbReference>
<sequence>MVGHAVDEDEERANRRKNGDSRACTHGHAHHRRSKSASDRNLELSKSKILRSIRKDLDESPQLPRSTRNCRAQSPFHEYAINTSTDAISNQRVSLEKDIEQLQLHLQQEKSMRMLLERAMGRASSTLSPGHRHFSTQTKELIAEIELLEEEVANREQHVLSLYRSIFEHSVSRPPSGQSSVMASPAHPKKESRKHPSIISSAFCSSKNFPFRPFQALATINDSGKRNLFQSKTRHASLFKGKANIHFEKTCSDHVKRQDQRPTVVKAPVLQTLKDHLYQCPSKLSEEMVRCMATVYYGLRTSASENSEQKRSPLLSRSSTNVKLPRHSTGVARDWSCNSIVEILRISTDKNNFSCASYAINNYRLLVEQLERVNVRRMETNAQTAFWINLYNSLVMHAYIAYGIPQSSLRRLAMFHKAAYNVGGHIISANAIEQSIFCFRTPRVGRWLETILSTAMRKKSGEERQCISSKFSLHNCQPLVCFALCTGAFSEPVLKVYTASNIQEELEIAKREFLQANIVVKKSKKVFLPRVLERFAKEASIASDDLLKWVLENVDKKLYDSIRKCIDRKSSRKSSKIVEWLPYSSRFRYVLSKDLAEKPWWE</sequence>
<keyword evidence="6" id="KW-1185">Reference proteome</keyword>
<dbReference type="PANTHER" id="PTHR23054:SF26">
    <property type="entry name" value="ELECTRON TRANSPORTER"/>
    <property type="match status" value="1"/>
</dbReference>
<comment type="caution">
    <text evidence="5">The sequence shown here is derived from an EMBL/GenBank/DDBJ whole genome shotgun (WGS) entry which is preliminary data.</text>
</comment>
<evidence type="ECO:0000256" key="2">
    <source>
        <dbReference type="SAM" id="MobiDB-lite"/>
    </source>
</evidence>
<feature type="compositionally biased region" description="Polar residues" evidence="2">
    <location>
        <begin position="173"/>
        <end position="182"/>
    </location>
</feature>
<dbReference type="AlphaFoldDB" id="A0ABC8TVY0"/>